<keyword evidence="5" id="KW-0458">Lysosome</keyword>
<dbReference type="PANTHER" id="PTHR31397:SF1">
    <property type="entry name" value="BLOC-1-RELATED COMPLEX SUBUNIT 7"/>
    <property type="match status" value="1"/>
</dbReference>
<comment type="caution">
    <text evidence="7">The sequence shown here is derived from an EMBL/GenBank/DDBJ whole genome shotgun (WGS) entry which is preliminary data.</text>
</comment>
<keyword evidence="6" id="KW-0812">Transmembrane</keyword>
<sequence length="169" mass="19340">MAADPSSRVRSNSEFRERLMEKVQVNVTETGKLAQQLLKSSRSHEILTQTIKQFVSQEGALMNSQEQLKHCEKVITDMQKQFGDIQHSLQTVNRISEQLEPPYRLVVVLIFSGIIFYIVSTSLNKQLKFLDATTGFPSHKRRSEKQARKLHTEDVPYLYLASDTLSWGG</sequence>
<keyword evidence="4 6" id="KW-0472">Membrane</keyword>
<proteinExistence type="inferred from homology"/>
<evidence type="ECO:0000256" key="3">
    <source>
        <dbReference type="ARBA" id="ARBA00022295"/>
    </source>
</evidence>
<evidence type="ECO:0000256" key="5">
    <source>
        <dbReference type="ARBA" id="ARBA00023228"/>
    </source>
</evidence>
<evidence type="ECO:0000256" key="6">
    <source>
        <dbReference type="SAM" id="Phobius"/>
    </source>
</evidence>
<evidence type="ECO:0000256" key="1">
    <source>
        <dbReference type="ARBA" id="ARBA00004656"/>
    </source>
</evidence>
<evidence type="ECO:0000313" key="8">
    <source>
        <dbReference type="Proteomes" id="UP001159405"/>
    </source>
</evidence>
<gene>
    <name evidence="7" type="ORF">PLOB_00023053</name>
</gene>
<organism evidence="7 8">
    <name type="scientific">Porites lobata</name>
    <dbReference type="NCBI Taxonomy" id="104759"/>
    <lineage>
        <taxon>Eukaryota</taxon>
        <taxon>Metazoa</taxon>
        <taxon>Cnidaria</taxon>
        <taxon>Anthozoa</taxon>
        <taxon>Hexacorallia</taxon>
        <taxon>Scleractinia</taxon>
        <taxon>Fungiina</taxon>
        <taxon>Poritidae</taxon>
        <taxon>Porites</taxon>
    </lineage>
</organism>
<accession>A0ABN8NQI6</accession>
<dbReference type="Pfam" id="PF16088">
    <property type="entry name" value="BORCS7"/>
    <property type="match status" value="1"/>
</dbReference>
<evidence type="ECO:0000256" key="2">
    <source>
        <dbReference type="ARBA" id="ARBA00005433"/>
    </source>
</evidence>
<evidence type="ECO:0000313" key="7">
    <source>
        <dbReference type="EMBL" id="CAH3114721.1"/>
    </source>
</evidence>
<dbReference type="PANTHER" id="PTHR31397">
    <property type="entry name" value="BLOC-1-RELATED COMPLEX SUBUNIT 7 BORSC7"/>
    <property type="match status" value="1"/>
</dbReference>
<comment type="similarity">
    <text evidence="2">Belongs to the BORCS7 family.</text>
</comment>
<comment type="subcellular location">
    <subcellularLocation>
        <location evidence="1">Lysosome membrane</location>
    </subcellularLocation>
</comment>
<protein>
    <recommendedName>
        <fullName evidence="3">BLOC-1-related complex subunit 7</fullName>
    </recommendedName>
</protein>
<feature type="non-terminal residue" evidence="7">
    <location>
        <position position="169"/>
    </location>
</feature>
<reference evidence="7 8" key="1">
    <citation type="submission" date="2022-05" db="EMBL/GenBank/DDBJ databases">
        <authorList>
            <consortium name="Genoscope - CEA"/>
            <person name="William W."/>
        </authorList>
    </citation>
    <scope>NUCLEOTIDE SEQUENCE [LARGE SCALE GENOMIC DNA]</scope>
</reference>
<keyword evidence="8" id="KW-1185">Reference proteome</keyword>
<feature type="transmembrane region" description="Helical" evidence="6">
    <location>
        <begin position="102"/>
        <end position="119"/>
    </location>
</feature>
<dbReference type="Proteomes" id="UP001159405">
    <property type="component" value="Unassembled WGS sequence"/>
</dbReference>
<name>A0ABN8NQI6_9CNID</name>
<keyword evidence="6" id="KW-1133">Transmembrane helix</keyword>
<evidence type="ECO:0000256" key="4">
    <source>
        <dbReference type="ARBA" id="ARBA00023136"/>
    </source>
</evidence>
<dbReference type="EMBL" id="CALNXK010000027">
    <property type="protein sequence ID" value="CAH3114721.1"/>
    <property type="molecule type" value="Genomic_DNA"/>
</dbReference>
<dbReference type="InterPro" id="IPR032143">
    <property type="entry name" value="BORCS7"/>
</dbReference>